<evidence type="ECO:0000313" key="2">
    <source>
        <dbReference type="EMBL" id="KYO18852.1"/>
    </source>
</evidence>
<organism evidence="2 3">
    <name type="scientific">Alligator mississippiensis</name>
    <name type="common">American alligator</name>
    <dbReference type="NCBI Taxonomy" id="8496"/>
    <lineage>
        <taxon>Eukaryota</taxon>
        <taxon>Metazoa</taxon>
        <taxon>Chordata</taxon>
        <taxon>Craniata</taxon>
        <taxon>Vertebrata</taxon>
        <taxon>Euteleostomi</taxon>
        <taxon>Archelosauria</taxon>
        <taxon>Archosauria</taxon>
        <taxon>Crocodylia</taxon>
        <taxon>Alligatoridae</taxon>
        <taxon>Alligatorinae</taxon>
        <taxon>Alligator</taxon>
    </lineage>
</organism>
<dbReference type="Proteomes" id="UP000050525">
    <property type="component" value="Unassembled WGS sequence"/>
</dbReference>
<keyword evidence="3" id="KW-1185">Reference proteome</keyword>
<dbReference type="AlphaFoldDB" id="A0A151M2W9"/>
<comment type="caution">
    <text evidence="2">The sequence shown here is derived from an EMBL/GenBank/DDBJ whole genome shotgun (WGS) entry which is preliminary data.</text>
</comment>
<protein>
    <recommendedName>
        <fullName evidence="4">Secreted protein</fullName>
    </recommendedName>
</protein>
<accession>A0A151M2W9</accession>
<feature type="signal peptide" evidence="1">
    <location>
        <begin position="1"/>
        <end position="20"/>
    </location>
</feature>
<proteinExistence type="predicted"/>
<evidence type="ECO:0008006" key="4">
    <source>
        <dbReference type="Google" id="ProtNLM"/>
    </source>
</evidence>
<reference evidence="2 3" key="1">
    <citation type="journal article" date="2012" name="Genome Biol.">
        <title>Sequencing three crocodilian genomes to illuminate the evolution of archosaurs and amniotes.</title>
        <authorList>
            <person name="St John J.A."/>
            <person name="Braun E.L."/>
            <person name="Isberg S.R."/>
            <person name="Miles L.G."/>
            <person name="Chong A.Y."/>
            <person name="Gongora J."/>
            <person name="Dalzell P."/>
            <person name="Moran C."/>
            <person name="Bed'hom B."/>
            <person name="Abzhanov A."/>
            <person name="Burgess S.C."/>
            <person name="Cooksey A.M."/>
            <person name="Castoe T.A."/>
            <person name="Crawford N.G."/>
            <person name="Densmore L.D."/>
            <person name="Drew J.C."/>
            <person name="Edwards S.V."/>
            <person name="Faircloth B.C."/>
            <person name="Fujita M.K."/>
            <person name="Greenwold M.J."/>
            <person name="Hoffmann F.G."/>
            <person name="Howard J.M."/>
            <person name="Iguchi T."/>
            <person name="Janes D.E."/>
            <person name="Khan S.Y."/>
            <person name="Kohno S."/>
            <person name="de Koning A.J."/>
            <person name="Lance S.L."/>
            <person name="McCarthy F.M."/>
            <person name="McCormack J.E."/>
            <person name="Merchant M.E."/>
            <person name="Peterson D.G."/>
            <person name="Pollock D.D."/>
            <person name="Pourmand N."/>
            <person name="Raney B.J."/>
            <person name="Roessler K.A."/>
            <person name="Sanford J.R."/>
            <person name="Sawyer R.H."/>
            <person name="Schmidt C.J."/>
            <person name="Triplett E.W."/>
            <person name="Tuberville T.D."/>
            <person name="Venegas-Anaya M."/>
            <person name="Howard J.T."/>
            <person name="Jarvis E.D."/>
            <person name="Guillette L.J.Jr."/>
            <person name="Glenn T.C."/>
            <person name="Green R.E."/>
            <person name="Ray D.A."/>
        </authorList>
    </citation>
    <scope>NUCLEOTIDE SEQUENCE [LARGE SCALE GENOMIC DNA]</scope>
    <source>
        <strain evidence="2">KSC_2009_1</strain>
    </source>
</reference>
<gene>
    <name evidence="2" type="ORF">Y1Q_0009259</name>
</gene>
<feature type="chain" id="PRO_5007584706" description="Secreted protein" evidence="1">
    <location>
        <begin position="21"/>
        <end position="83"/>
    </location>
</feature>
<dbReference type="EMBL" id="AKHW03006780">
    <property type="protein sequence ID" value="KYO18852.1"/>
    <property type="molecule type" value="Genomic_DNA"/>
</dbReference>
<evidence type="ECO:0000313" key="3">
    <source>
        <dbReference type="Proteomes" id="UP000050525"/>
    </source>
</evidence>
<name>A0A151M2W9_ALLMI</name>
<sequence length="83" mass="9474">MNPCLAFVLLKLAMPASVWHVSHLFGVGKATAREPVLEAQDHHLFCGKLKELEIVMKLQKCKIDHRKPSNFLCLILEPVKLNW</sequence>
<keyword evidence="1" id="KW-0732">Signal</keyword>
<evidence type="ECO:0000256" key="1">
    <source>
        <dbReference type="SAM" id="SignalP"/>
    </source>
</evidence>